<comment type="subcellular location">
    <subcellularLocation>
        <location evidence="6">Cytoplasm</location>
    </subcellularLocation>
</comment>
<proteinExistence type="inferred from homology"/>
<protein>
    <recommendedName>
        <fullName evidence="3 6">Peptide chain release factor 2</fullName>
        <shortName evidence="6">RF-2</shortName>
    </recommendedName>
</protein>
<gene>
    <name evidence="6 9" type="primary">prfB</name>
    <name evidence="9" type="ORF">ACETAC_09040</name>
</gene>
<keyword evidence="10" id="KW-1185">Reference proteome</keyword>
<comment type="similarity">
    <text evidence="2 6">Belongs to the prokaryotic/mitochondrial release factor family.</text>
</comment>
<dbReference type="InterPro" id="IPR004374">
    <property type="entry name" value="PrfB"/>
</dbReference>
<dbReference type="GO" id="GO:0016149">
    <property type="term" value="F:translation release factor activity, codon specific"/>
    <property type="evidence" value="ECO:0007669"/>
    <property type="project" value="UniProtKB-UniRule"/>
</dbReference>
<dbReference type="SMART" id="SM00937">
    <property type="entry name" value="PCRF"/>
    <property type="match status" value="1"/>
</dbReference>
<evidence type="ECO:0000256" key="3">
    <source>
        <dbReference type="ARBA" id="ARBA00019192"/>
    </source>
</evidence>
<dbReference type="InterPro" id="IPR000352">
    <property type="entry name" value="Pep_chain_release_fac_I"/>
</dbReference>
<evidence type="ECO:0000256" key="2">
    <source>
        <dbReference type="ARBA" id="ARBA00010835"/>
    </source>
</evidence>
<evidence type="ECO:0000259" key="8">
    <source>
        <dbReference type="PROSITE" id="PS00745"/>
    </source>
</evidence>
<dbReference type="Pfam" id="PF00472">
    <property type="entry name" value="RF-1"/>
    <property type="match status" value="1"/>
</dbReference>
<name>A0A975AXS3_9THEO</name>
<dbReference type="Gene3D" id="1.20.58.410">
    <property type="entry name" value="Release factor"/>
    <property type="match status" value="1"/>
</dbReference>
<dbReference type="PROSITE" id="PS00745">
    <property type="entry name" value="RF_PROK_I"/>
    <property type="match status" value="1"/>
</dbReference>
<comment type="PTM">
    <text evidence="6">Methylated by PrmC. Methylation increases the termination efficiency of RF2.</text>
</comment>
<evidence type="ECO:0000256" key="1">
    <source>
        <dbReference type="ARBA" id="ARBA00002613"/>
    </source>
</evidence>
<dbReference type="NCBIfam" id="TIGR00020">
    <property type="entry name" value="prfB"/>
    <property type="match status" value="1"/>
</dbReference>
<comment type="function">
    <text evidence="1 6">Peptide chain release factor 2 directs the termination of translation in response to the peptide chain termination codons UGA and UAA.</text>
</comment>
<evidence type="ECO:0000313" key="10">
    <source>
        <dbReference type="Proteomes" id="UP000671913"/>
    </source>
</evidence>
<dbReference type="AlphaFoldDB" id="A0A975AXS3"/>
<evidence type="ECO:0000313" key="9">
    <source>
        <dbReference type="EMBL" id="QSZ28424.1"/>
    </source>
</evidence>
<keyword evidence="6" id="KW-0963">Cytoplasm</keyword>
<dbReference type="HAMAP" id="MF_00094">
    <property type="entry name" value="Rel_fac_2"/>
    <property type="match status" value="1"/>
</dbReference>
<accession>A0A975AXS3</accession>
<evidence type="ECO:0000256" key="4">
    <source>
        <dbReference type="ARBA" id="ARBA00022481"/>
    </source>
</evidence>
<dbReference type="PANTHER" id="PTHR43116">
    <property type="entry name" value="PEPTIDE CHAIN RELEASE FACTOR 2"/>
    <property type="match status" value="1"/>
</dbReference>
<dbReference type="InterPro" id="IPR045853">
    <property type="entry name" value="Pep_chain_release_fac_I_sf"/>
</dbReference>
<keyword evidence="7" id="KW-0175">Coiled coil</keyword>
<organism evidence="9 10">
    <name type="scientific">Aceticella autotrophica</name>
    <dbReference type="NCBI Taxonomy" id="2755338"/>
    <lineage>
        <taxon>Bacteria</taxon>
        <taxon>Bacillati</taxon>
        <taxon>Bacillota</taxon>
        <taxon>Clostridia</taxon>
        <taxon>Thermoanaerobacterales</taxon>
        <taxon>Thermoanaerobacteraceae</taxon>
        <taxon>Aceticella</taxon>
    </lineage>
</organism>
<evidence type="ECO:0000256" key="5">
    <source>
        <dbReference type="ARBA" id="ARBA00022917"/>
    </source>
</evidence>
<feature type="coiled-coil region" evidence="7">
    <location>
        <begin position="38"/>
        <end position="101"/>
    </location>
</feature>
<dbReference type="SUPFAM" id="SSF75620">
    <property type="entry name" value="Release factor"/>
    <property type="match status" value="1"/>
</dbReference>
<dbReference type="InterPro" id="IPR005139">
    <property type="entry name" value="PCRF"/>
</dbReference>
<keyword evidence="4 6" id="KW-0488">Methylation</keyword>
<dbReference type="Gene3D" id="3.30.70.1660">
    <property type="match status" value="1"/>
</dbReference>
<dbReference type="PANTHER" id="PTHR43116:SF3">
    <property type="entry name" value="CLASS I PEPTIDE CHAIN RELEASE FACTOR"/>
    <property type="match status" value="1"/>
</dbReference>
<feature type="modified residue" description="N5-methylglutamine" evidence="6">
    <location>
        <position position="237"/>
    </location>
</feature>
<dbReference type="Proteomes" id="UP000671913">
    <property type="component" value="Chromosome"/>
</dbReference>
<dbReference type="Pfam" id="PF03462">
    <property type="entry name" value="PCRF"/>
    <property type="match status" value="1"/>
</dbReference>
<dbReference type="Gene3D" id="3.30.160.20">
    <property type="match status" value="1"/>
</dbReference>
<dbReference type="GO" id="GO:0005737">
    <property type="term" value="C:cytoplasm"/>
    <property type="evidence" value="ECO:0007669"/>
    <property type="project" value="UniProtKB-SubCell"/>
</dbReference>
<evidence type="ECO:0000256" key="7">
    <source>
        <dbReference type="SAM" id="Coils"/>
    </source>
</evidence>
<sequence>MQLKKWGLLFDIEGAKREVEEIEKKMSVPDFWNDLKASQELSKRAKDLKETISEYNSLVSDWENLNALVELGLEENDESLLQEVEQEYRELNRRLKDIKIRTLLSGKYDRGNAILSIHAGAGGTEAQDWTEMLLRMYTRWASHKGYEVEIVDYLTGDDAGIKNVAVMVKGPFAYGYLKCEAGVHRLVRISPFDAAGRRHTSFALVEVLPEIDDDISISIKPDDLKIDTFRSSGAGGQHVNKTESAIRITHIPTGIIVQCQSERSQMSNKETAMKMLKAKLMDLMVKEQKEKIDDLKGQYKEAGWGNQIRSYIFQPYTLVKDHRTNVEIGNVSAVMDGEIDEFINVYLRQLVS</sequence>
<dbReference type="FunFam" id="3.30.160.20:FF:000010">
    <property type="entry name" value="Peptide chain release factor 2"/>
    <property type="match status" value="1"/>
</dbReference>
<reference evidence="9" key="1">
    <citation type="submission" date="2020-08" db="EMBL/GenBank/DDBJ databases">
        <title>Genomic insights into the carbon and energy metabolism of the first obligate autotrophic acetogenic bacterium Aceticella autotrophica gen. nov., sp. nov.</title>
        <authorList>
            <person name="Toshchakov S.V."/>
            <person name="Elcheninov A.G."/>
            <person name="Kublanov I.V."/>
            <person name="Frolov E.N."/>
            <person name="Lebedinsky A.V."/>
        </authorList>
    </citation>
    <scope>NUCLEOTIDE SEQUENCE</scope>
    <source>
        <strain evidence="9">3443-3Ac</strain>
    </source>
</reference>
<feature type="domain" description="Prokaryotic-type class I peptide chain release factors" evidence="8">
    <location>
        <begin position="230"/>
        <end position="246"/>
    </location>
</feature>
<dbReference type="EMBL" id="CP060096">
    <property type="protein sequence ID" value="QSZ28424.1"/>
    <property type="molecule type" value="Genomic_DNA"/>
</dbReference>
<keyword evidence="5 6" id="KW-0648">Protein biosynthesis</keyword>
<evidence type="ECO:0000256" key="6">
    <source>
        <dbReference type="HAMAP-Rule" id="MF_00094"/>
    </source>
</evidence>
<dbReference type="KEGG" id="aaut:ACETAC_09040"/>